<protein>
    <submittedName>
        <fullName evidence="2">Uncharacterized protein</fullName>
    </submittedName>
</protein>
<dbReference type="AlphaFoldDB" id="A0A8J3ZP83"/>
<evidence type="ECO:0000313" key="2">
    <source>
        <dbReference type="EMBL" id="GIJ65045.1"/>
    </source>
</evidence>
<name>A0A8J3ZP83_9ACTN</name>
<proteinExistence type="predicted"/>
<gene>
    <name evidence="2" type="ORF">Vau01_125610</name>
</gene>
<evidence type="ECO:0000313" key="3">
    <source>
        <dbReference type="Proteomes" id="UP000612585"/>
    </source>
</evidence>
<evidence type="ECO:0000256" key="1">
    <source>
        <dbReference type="SAM" id="MobiDB-lite"/>
    </source>
</evidence>
<keyword evidence="3" id="KW-1185">Reference proteome</keyword>
<feature type="region of interest" description="Disordered" evidence="1">
    <location>
        <begin position="1"/>
        <end position="53"/>
    </location>
</feature>
<accession>A0A8J3ZP83</accession>
<comment type="caution">
    <text evidence="2">The sequence shown here is derived from an EMBL/GenBank/DDBJ whole genome shotgun (WGS) entry which is preliminary data.</text>
</comment>
<sequence length="92" mass="9163">MWAECASAGRKAIAPATDGPADGGRATGPFAWTMSSTVTDGTIAGPGPPASVAEAMNQLTDQGGNGIPGIALLPGPFGAASDRYRHPTPIEE</sequence>
<dbReference type="EMBL" id="BOPG01000155">
    <property type="protein sequence ID" value="GIJ65045.1"/>
    <property type="molecule type" value="Genomic_DNA"/>
</dbReference>
<organism evidence="2 3">
    <name type="scientific">Virgisporangium aurantiacum</name>
    <dbReference type="NCBI Taxonomy" id="175570"/>
    <lineage>
        <taxon>Bacteria</taxon>
        <taxon>Bacillati</taxon>
        <taxon>Actinomycetota</taxon>
        <taxon>Actinomycetes</taxon>
        <taxon>Micromonosporales</taxon>
        <taxon>Micromonosporaceae</taxon>
        <taxon>Virgisporangium</taxon>
    </lineage>
</organism>
<reference evidence="2" key="1">
    <citation type="submission" date="2021-01" db="EMBL/GenBank/DDBJ databases">
        <title>Whole genome shotgun sequence of Virgisporangium aurantiacum NBRC 16421.</title>
        <authorList>
            <person name="Komaki H."/>
            <person name="Tamura T."/>
        </authorList>
    </citation>
    <scope>NUCLEOTIDE SEQUENCE</scope>
    <source>
        <strain evidence="2">NBRC 16421</strain>
    </source>
</reference>
<dbReference type="Proteomes" id="UP000612585">
    <property type="component" value="Unassembled WGS sequence"/>
</dbReference>